<evidence type="ECO:0000256" key="3">
    <source>
        <dbReference type="ARBA" id="ARBA00022553"/>
    </source>
</evidence>
<reference evidence="9 10" key="1">
    <citation type="submission" date="2020-08" db="EMBL/GenBank/DDBJ databases">
        <title>Sequencing the genomes of 1000 actinobacteria strains.</title>
        <authorList>
            <person name="Klenk H.-P."/>
        </authorList>
    </citation>
    <scope>NUCLEOTIDE SEQUENCE [LARGE SCALE GENOMIC DNA]</scope>
    <source>
        <strain evidence="9 10">DSM 24947</strain>
    </source>
</reference>
<name>A0A7W7BP83_9MICO</name>
<dbReference type="InterPro" id="IPR000253">
    <property type="entry name" value="FHA_dom"/>
</dbReference>
<keyword evidence="10" id="KW-1185">Reference proteome</keyword>
<feature type="transmembrane region" description="Helical" evidence="7">
    <location>
        <begin position="12"/>
        <end position="37"/>
    </location>
</feature>
<dbReference type="SUPFAM" id="SSF49879">
    <property type="entry name" value="SMAD/FHA domain"/>
    <property type="match status" value="1"/>
</dbReference>
<dbReference type="CDD" id="cd00060">
    <property type="entry name" value="FHA"/>
    <property type="match status" value="1"/>
</dbReference>
<dbReference type="Gene3D" id="2.60.200.20">
    <property type="match status" value="1"/>
</dbReference>
<comment type="caution">
    <text evidence="9">The sequence shown here is derived from an EMBL/GenBank/DDBJ whole genome shotgun (WGS) entry which is preliminary data.</text>
</comment>
<dbReference type="PANTHER" id="PTHR36115">
    <property type="entry name" value="PROLINE-RICH ANTIGEN HOMOLOG-RELATED"/>
    <property type="match status" value="1"/>
</dbReference>
<dbReference type="InterPro" id="IPR008984">
    <property type="entry name" value="SMAD_FHA_dom_sf"/>
</dbReference>
<evidence type="ECO:0000256" key="6">
    <source>
        <dbReference type="ARBA" id="ARBA00023136"/>
    </source>
</evidence>
<feature type="transmembrane region" description="Helical" evidence="7">
    <location>
        <begin position="103"/>
        <end position="120"/>
    </location>
</feature>
<dbReference type="EMBL" id="JACHMD010000001">
    <property type="protein sequence ID" value="MBB4665356.1"/>
    <property type="molecule type" value="Genomic_DNA"/>
</dbReference>
<evidence type="ECO:0000256" key="4">
    <source>
        <dbReference type="ARBA" id="ARBA00022692"/>
    </source>
</evidence>
<keyword evidence="6 7" id="KW-0472">Membrane</keyword>
<organism evidence="9 10">
    <name type="scientific">Microbacterium marinum</name>
    <dbReference type="NCBI Taxonomy" id="421115"/>
    <lineage>
        <taxon>Bacteria</taxon>
        <taxon>Bacillati</taxon>
        <taxon>Actinomycetota</taxon>
        <taxon>Actinomycetes</taxon>
        <taxon>Micrococcales</taxon>
        <taxon>Microbacteriaceae</taxon>
        <taxon>Microbacterium</taxon>
    </lineage>
</organism>
<feature type="domain" description="FHA" evidence="8">
    <location>
        <begin position="302"/>
        <end position="358"/>
    </location>
</feature>
<evidence type="ECO:0000256" key="7">
    <source>
        <dbReference type="SAM" id="Phobius"/>
    </source>
</evidence>
<dbReference type="Proteomes" id="UP000573729">
    <property type="component" value="Unassembled WGS sequence"/>
</dbReference>
<protein>
    <submittedName>
        <fullName evidence="9">Putative RDD family membrane protein YckC</fullName>
    </submittedName>
</protein>
<evidence type="ECO:0000259" key="8">
    <source>
        <dbReference type="PROSITE" id="PS50006"/>
    </source>
</evidence>
<feature type="transmembrane region" description="Helical" evidence="7">
    <location>
        <begin position="43"/>
        <end position="64"/>
    </location>
</feature>
<dbReference type="GO" id="GO:0005886">
    <property type="term" value="C:plasma membrane"/>
    <property type="evidence" value="ECO:0007669"/>
    <property type="project" value="UniProtKB-SubCell"/>
</dbReference>
<dbReference type="Pfam" id="PF00498">
    <property type="entry name" value="FHA"/>
    <property type="match status" value="1"/>
</dbReference>
<evidence type="ECO:0000313" key="9">
    <source>
        <dbReference type="EMBL" id="MBB4665356.1"/>
    </source>
</evidence>
<evidence type="ECO:0000256" key="2">
    <source>
        <dbReference type="ARBA" id="ARBA00022475"/>
    </source>
</evidence>
<evidence type="ECO:0000256" key="5">
    <source>
        <dbReference type="ARBA" id="ARBA00022989"/>
    </source>
</evidence>
<keyword evidence="2" id="KW-1003">Cell membrane</keyword>
<sequence length="389" mass="40128">MMGRTPANLRHRVLAVLVDAAVAVGVVAVASSLAVTLSVVTDGAVPLALLGPISAAAAVAWLLVQSAMQGGQGSVGMRLLGLRLAHADDDQDLGFGRALGRNLVWAVTGGVIVGVFSPLFDPSPWRRGWHDLASGAVMADAIPARTAAPRAVRLPEVAIEPAPARERVTPATPRIAPASPRVEPAVPRVEPAVVRVEPAVLHLDPVALRAEPAVLPAAAASTRLSAPAASVAIAPSPASWAPSAPRAAARIPRTLPVDVISTVPGVPTRGGVSPSAAQAAPPATLALLVWDDGTRHTVYDATLFGRSPAGEPGLRVTPVRDETLSISKTHFEIGADAQGTWIVDRHSLNGVVITRGGMPQRIVPGERARLWAGDVVDVGDRRVTVESAR</sequence>
<gene>
    <name evidence="9" type="ORF">BKA24_000065</name>
</gene>
<evidence type="ECO:0000256" key="1">
    <source>
        <dbReference type="ARBA" id="ARBA00004651"/>
    </source>
</evidence>
<evidence type="ECO:0000313" key="10">
    <source>
        <dbReference type="Proteomes" id="UP000573729"/>
    </source>
</evidence>
<dbReference type="AlphaFoldDB" id="A0A7W7BP83"/>
<dbReference type="RefSeq" id="WP_184214190.1">
    <property type="nucleotide sequence ID" value="NZ_JACHMD010000001.1"/>
</dbReference>
<comment type="subcellular location">
    <subcellularLocation>
        <location evidence="1">Cell membrane</location>
        <topology evidence="1">Multi-pass membrane protein</topology>
    </subcellularLocation>
</comment>
<dbReference type="InterPro" id="IPR051791">
    <property type="entry name" value="Pra-immunoreactive"/>
</dbReference>
<keyword evidence="5 7" id="KW-1133">Transmembrane helix</keyword>
<dbReference type="InterPro" id="IPR010432">
    <property type="entry name" value="RDD"/>
</dbReference>
<dbReference type="PANTHER" id="PTHR36115:SF4">
    <property type="entry name" value="MEMBRANE PROTEIN"/>
    <property type="match status" value="1"/>
</dbReference>
<keyword evidence="4 7" id="KW-0812">Transmembrane</keyword>
<keyword evidence="3" id="KW-0597">Phosphoprotein</keyword>
<accession>A0A7W7BP83</accession>
<dbReference type="Pfam" id="PF06271">
    <property type="entry name" value="RDD"/>
    <property type="match status" value="1"/>
</dbReference>
<proteinExistence type="predicted"/>
<dbReference type="PROSITE" id="PS50006">
    <property type="entry name" value="FHA_DOMAIN"/>
    <property type="match status" value="1"/>
</dbReference>